<dbReference type="AlphaFoldDB" id="A0A8T0SR68"/>
<keyword evidence="10" id="KW-1185">Reference proteome</keyword>
<evidence type="ECO:0000256" key="8">
    <source>
        <dbReference type="SAM" id="Phobius"/>
    </source>
</evidence>
<dbReference type="InterPro" id="IPR050651">
    <property type="entry name" value="Plant_Cytochrome_P450_Monoox"/>
</dbReference>
<keyword evidence="2 5" id="KW-0479">Metal-binding</keyword>
<dbReference type="InterPro" id="IPR017972">
    <property type="entry name" value="Cyt_P450_CS"/>
</dbReference>
<sequence length="575" mass="64387">MLDLALAIYKYICMPVVHIHGQEQHISHSKTQVLIKSQLIISHHVSLHRKQTMESFYYLAAVTLVLLVLLHHLLMGRRKRRRLPPGPRFALPILGHLPLLKKKPLYASLADLAARYGPAVHLRFGGRHAVVVGTAALAKECFSGDLDIAIANRPHFPSVREASFDYSVLTLANYGAAWRTMRRVATVNLLSAHRVNIMSDNVISRELRAMARRLARASAAAPGGAARVELKRRLFELSHSVLMEIMAQTRNTYSNDDDEDMSKEAREMKNIFDVIVPLVGVANLWDYMPLLRWFDVYGVKKKLRDAVNRRNTFIYKMIDAEREKLEQLERKNGEGDANNSDEKKSMIGVMLSLQKTEPDVYPDTFISALVANLLGTGTETTSTTLEWTMALLLQHPNVLKKAQEEIDLNVGGGRLPDKNDLPHLPYLHCIINETLRLYPAAPLLLPHEASTDCKIHGYDVPAGSLVLVNAHAIHRDPATWEDPEEFRPERFEHGGAEGKFMIPFGMGRRKCPGENLAMRTMGLVLGVLLQCFDWSRIGDGEIGMATGTGPVMFKAVPLEALCKPRANMSTILTKI</sequence>
<feature type="transmembrane region" description="Helical" evidence="8">
    <location>
        <begin position="56"/>
        <end position="74"/>
    </location>
</feature>
<comment type="cofactor">
    <cofactor evidence="5">
        <name>heme</name>
        <dbReference type="ChEBI" id="CHEBI:30413"/>
    </cofactor>
</comment>
<dbReference type="Proteomes" id="UP000823388">
    <property type="component" value="Chromosome 5K"/>
</dbReference>
<feature type="coiled-coil region" evidence="7">
    <location>
        <begin position="311"/>
        <end position="338"/>
    </location>
</feature>
<protein>
    <recommendedName>
        <fullName evidence="11">Cytochrome P450</fullName>
    </recommendedName>
</protein>
<keyword evidence="6" id="KW-0503">Monooxygenase</keyword>
<evidence type="ECO:0000256" key="6">
    <source>
        <dbReference type="RuleBase" id="RU000461"/>
    </source>
</evidence>
<dbReference type="PANTHER" id="PTHR47947">
    <property type="entry name" value="CYTOCHROME P450 82C3-RELATED"/>
    <property type="match status" value="1"/>
</dbReference>
<name>A0A8T0SR68_PANVG</name>
<accession>A0A8T0SR68</accession>
<dbReference type="SUPFAM" id="SSF48264">
    <property type="entry name" value="Cytochrome P450"/>
    <property type="match status" value="1"/>
</dbReference>
<feature type="binding site" description="axial binding residue" evidence="5">
    <location>
        <position position="511"/>
    </location>
    <ligand>
        <name>heme</name>
        <dbReference type="ChEBI" id="CHEBI:30413"/>
    </ligand>
    <ligandPart>
        <name>Fe</name>
        <dbReference type="ChEBI" id="CHEBI:18248"/>
    </ligandPart>
</feature>
<organism evidence="9 10">
    <name type="scientific">Panicum virgatum</name>
    <name type="common">Blackwell switchgrass</name>
    <dbReference type="NCBI Taxonomy" id="38727"/>
    <lineage>
        <taxon>Eukaryota</taxon>
        <taxon>Viridiplantae</taxon>
        <taxon>Streptophyta</taxon>
        <taxon>Embryophyta</taxon>
        <taxon>Tracheophyta</taxon>
        <taxon>Spermatophyta</taxon>
        <taxon>Magnoliopsida</taxon>
        <taxon>Liliopsida</taxon>
        <taxon>Poales</taxon>
        <taxon>Poaceae</taxon>
        <taxon>PACMAD clade</taxon>
        <taxon>Panicoideae</taxon>
        <taxon>Panicodae</taxon>
        <taxon>Paniceae</taxon>
        <taxon>Panicinae</taxon>
        <taxon>Panicum</taxon>
        <taxon>Panicum sect. Hiantes</taxon>
    </lineage>
</organism>
<keyword evidence="8" id="KW-0812">Transmembrane</keyword>
<keyword evidence="3 6" id="KW-0560">Oxidoreductase</keyword>
<gene>
    <name evidence="9" type="ORF">PVAP13_5KG650900</name>
</gene>
<comment type="caution">
    <text evidence="9">The sequence shown here is derived from an EMBL/GenBank/DDBJ whole genome shotgun (WGS) entry which is preliminary data.</text>
</comment>
<keyword evidence="4 5" id="KW-0408">Iron</keyword>
<evidence type="ECO:0000256" key="2">
    <source>
        <dbReference type="ARBA" id="ARBA00022723"/>
    </source>
</evidence>
<dbReference type="OrthoDB" id="1055148at2759"/>
<evidence type="ECO:0000256" key="4">
    <source>
        <dbReference type="ARBA" id="ARBA00023004"/>
    </source>
</evidence>
<evidence type="ECO:0000256" key="3">
    <source>
        <dbReference type="ARBA" id="ARBA00023002"/>
    </source>
</evidence>
<keyword evidence="8" id="KW-1133">Transmembrane helix</keyword>
<dbReference type="GO" id="GO:0020037">
    <property type="term" value="F:heme binding"/>
    <property type="evidence" value="ECO:0007669"/>
    <property type="project" value="InterPro"/>
</dbReference>
<reference evidence="9 10" key="1">
    <citation type="submission" date="2020-05" db="EMBL/GenBank/DDBJ databases">
        <title>WGS assembly of Panicum virgatum.</title>
        <authorList>
            <person name="Lovell J.T."/>
            <person name="Jenkins J."/>
            <person name="Shu S."/>
            <person name="Juenger T.E."/>
            <person name="Schmutz J."/>
        </authorList>
    </citation>
    <scope>NUCLEOTIDE SEQUENCE [LARGE SCALE GENOMIC DNA]</scope>
    <source>
        <strain evidence="10">cv. AP13</strain>
    </source>
</reference>
<evidence type="ECO:0000256" key="5">
    <source>
        <dbReference type="PIRSR" id="PIRSR602401-1"/>
    </source>
</evidence>
<dbReference type="GO" id="GO:0016705">
    <property type="term" value="F:oxidoreductase activity, acting on paired donors, with incorporation or reduction of molecular oxygen"/>
    <property type="evidence" value="ECO:0007669"/>
    <property type="project" value="InterPro"/>
</dbReference>
<dbReference type="Pfam" id="PF00067">
    <property type="entry name" value="p450"/>
    <property type="match status" value="1"/>
</dbReference>
<dbReference type="EMBL" id="CM029045">
    <property type="protein sequence ID" value="KAG2602042.1"/>
    <property type="molecule type" value="Genomic_DNA"/>
</dbReference>
<dbReference type="InterPro" id="IPR036396">
    <property type="entry name" value="Cyt_P450_sf"/>
</dbReference>
<evidence type="ECO:0008006" key="11">
    <source>
        <dbReference type="Google" id="ProtNLM"/>
    </source>
</evidence>
<evidence type="ECO:0000313" key="10">
    <source>
        <dbReference type="Proteomes" id="UP000823388"/>
    </source>
</evidence>
<keyword evidence="1 5" id="KW-0349">Heme</keyword>
<dbReference type="FunFam" id="1.10.630.10:FF:000026">
    <property type="entry name" value="Cytochrome P450 82C4"/>
    <property type="match status" value="1"/>
</dbReference>
<evidence type="ECO:0000256" key="1">
    <source>
        <dbReference type="ARBA" id="ARBA00022617"/>
    </source>
</evidence>
<dbReference type="GO" id="GO:0005506">
    <property type="term" value="F:iron ion binding"/>
    <property type="evidence" value="ECO:0007669"/>
    <property type="project" value="InterPro"/>
</dbReference>
<dbReference type="InterPro" id="IPR001128">
    <property type="entry name" value="Cyt_P450"/>
</dbReference>
<keyword evidence="8" id="KW-0472">Membrane</keyword>
<evidence type="ECO:0000313" key="9">
    <source>
        <dbReference type="EMBL" id="KAG2602042.1"/>
    </source>
</evidence>
<evidence type="ECO:0000256" key="7">
    <source>
        <dbReference type="SAM" id="Coils"/>
    </source>
</evidence>
<dbReference type="GO" id="GO:0004497">
    <property type="term" value="F:monooxygenase activity"/>
    <property type="evidence" value="ECO:0007669"/>
    <property type="project" value="UniProtKB-KW"/>
</dbReference>
<dbReference type="PANTHER" id="PTHR47947:SF4">
    <property type="entry name" value="CYTOCHROME P450 CYP81A1"/>
    <property type="match status" value="1"/>
</dbReference>
<dbReference type="PRINTS" id="PR00463">
    <property type="entry name" value="EP450I"/>
</dbReference>
<comment type="similarity">
    <text evidence="6">Belongs to the cytochrome P450 family.</text>
</comment>
<dbReference type="PRINTS" id="PR00385">
    <property type="entry name" value="P450"/>
</dbReference>
<dbReference type="Gene3D" id="1.10.630.10">
    <property type="entry name" value="Cytochrome P450"/>
    <property type="match status" value="1"/>
</dbReference>
<dbReference type="PROSITE" id="PS00086">
    <property type="entry name" value="CYTOCHROME_P450"/>
    <property type="match status" value="1"/>
</dbReference>
<keyword evidence="7" id="KW-0175">Coiled coil</keyword>
<dbReference type="InterPro" id="IPR002401">
    <property type="entry name" value="Cyt_P450_E_grp-I"/>
</dbReference>
<proteinExistence type="inferred from homology"/>